<dbReference type="AlphaFoldDB" id="A0A1U7P023"/>
<evidence type="ECO:0000313" key="3">
    <source>
        <dbReference type="EMBL" id="OLV18523.1"/>
    </source>
</evidence>
<accession>A0A1U7P023</accession>
<evidence type="ECO:0000256" key="1">
    <source>
        <dbReference type="ARBA" id="ARBA00009580"/>
    </source>
</evidence>
<feature type="domain" description="Tyrosine specific protein phosphatases" evidence="2">
    <location>
        <begin position="106"/>
        <end position="140"/>
    </location>
</feature>
<sequence length="231" mass="24833">MGILCIMPIPPDGALNFRRPLPGLYRSGNLSFLSGEGRGELLALKLGRILDLRTRAERKIDAPPFLGQAEYLNLSLLPHRVRELNEAHLAGINALNSIALLDHGANNIVNILGAILDAPPGPVLIHCHAGKDRTGLIAALCLELAGRSRDGIAADYVATGPELVDFYGRGRLHRTLEQQKRDAPFMPTISDDILRPLAHLDSTWGGVGPYLAAYGFSEAEAAALGDRLIKG</sequence>
<gene>
    <name evidence="3" type="ORF">BOO71_0005710</name>
</gene>
<dbReference type="PANTHER" id="PTHR31126">
    <property type="entry name" value="TYROSINE-PROTEIN PHOSPHATASE"/>
    <property type="match status" value="1"/>
</dbReference>
<dbReference type="STRING" id="249408.BOO71_0005710"/>
<evidence type="ECO:0000313" key="4">
    <source>
        <dbReference type="Proteomes" id="UP000186607"/>
    </source>
</evidence>
<evidence type="ECO:0000259" key="2">
    <source>
        <dbReference type="PROSITE" id="PS50056"/>
    </source>
</evidence>
<dbReference type="InterPro" id="IPR016130">
    <property type="entry name" value="Tyr_Pase_AS"/>
</dbReference>
<dbReference type="Pfam" id="PF13350">
    <property type="entry name" value="Y_phosphatase3"/>
    <property type="match status" value="1"/>
</dbReference>
<dbReference type="InterPro" id="IPR029021">
    <property type="entry name" value="Prot-tyrosine_phosphatase-like"/>
</dbReference>
<name>A0A1U7P023_9DEIO</name>
<dbReference type="InterPro" id="IPR026893">
    <property type="entry name" value="Tyr/Ser_Pase_IphP-type"/>
</dbReference>
<organism evidence="3 4">
    <name type="scientific">Deinococcus marmoris</name>
    <dbReference type="NCBI Taxonomy" id="249408"/>
    <lineage>
        <taxon>Bacteria</taxon>
        <taxon>Thermotogati</taxon>
        <taxon>Deinococcota</taxon>
        <taxon>Deinococci</taxon>
        <taxon>Deinococcales</taxon>
        <taxon>Deinococcaceae</taxon>
        <taxon>Deinococcus</taxon>
    </lineage>
</organism>
<dbReference type="PANTHER" id="PTHR31126:SF1">
    <property type="entry name" value="TYROSINE SPECIFIC PROTEIN PHOSPHATASES DOMAIN-CONTAINING PROTEIN"/>
    <property type="match status" value="1"/>
</dbReference>
<comment type="caution">
    <text evidence="3">The sequence shown here is derived from an EMBL/GenBank/DDBJ whole genome shotgun (WGS) entry which is preliminary data.</text>
</comment>
<dbReference type="GO" id="GO:0004721">
    <property type="term" value="F:phosphoprotein phosphatase activity"/>
    <property type="evidence" value="ECO:0007669"/>
    <property type="project" value="InterPro"/>
</dbReference>
<proteinExistence type="inferred from homology"/>
<protein>
    <submittedName>
        <fullName evidence="3">Protein tyrosine/serine phosphatase</fullName>
    </submittedName>
</protein>
<comment type="similarity">
    <text evidence="1">Belongs to the protein-tyrosine phosphatase family.</text>
</comment>
<dbReference type="Gene3D" id="3.90.190.10">
    <property type="entry name" value="Protein tyrosine phosphatase superfamily"/>
    <property type="match status" value="1"/>
</dbReference>
<dbReference type="InterPro" id="IPR000387">
    <property type="entry name" value="Tyr_Pase_dom"/>
</dbReference>
<keyword evidence="4" id="KW-1185">Reference proteome</keyword>
<dbReference type="Proteomes" id="UP000186607">
    <property type="component" value="Unassembled WGS sequence"/>
</dbReference>
<dbReference type="PROSITE" id="PS50056">
    <property type="entry name" value="TYR_PHOSPHATASE_2"/>
    <property type="match status" value="1"/>
</dbReference>
<dbReference type="SUPFAM" id="SSF52799">
    <property type="entry name" value="(Phosphotyrosine protein) phosphatases II"/>
    <property type="match status" value="1"/>
</dbReference>
<dbReference type="EMBL" id="MSTI01000066">
    <property type="protein sequence ID" value="OLV18523.1"/>
    <property type="molecule type" value="Genomic_DNA"/>
</dbReference>
<dbReference type="PROSITE" id="PS00383">
    <property type="entry name" value="TYR_PHOSPHATASE_1"/>
    <property type="match status" value="1"/>
</dbReference>
<reference evidence="3 4" key="1">
    <citation type="submission" date="2017-01" db="EMBL/GenBank/DDBJ databases">
        <title>Genome Analysis of Deinococcus marmoris KOPRI26562.</title>
        <authorList>
            <person name="Kim J.H."/>
            <person name="Oh H.-M."/>
        </authorList>
    </citation>
    <scope>NUCLEOTIDE SEQUENCE [LARGE SCALE GENOMIC DNA]</scope>
    <source>
        <strain evidence="3 4">KOPRI26562</strain>
    </source>
</reference>